<name>A0AA88XUI0_PINIB</name>
<proteinExistence type="predicted"/>
<feature type="domain" description="Hedgehog N-terminal signalling" evidence="1">
    <location>
        <begin position="236"/>
        <end position="326"/>
    </location>
</feature>
<dbReference type="PANTHER" id="PTHR11889">
    <property type="entry name" value="HEDGEHOG"/>
    <property type="match status" value="1"/>
</dbReference>
<dbReference type="EMBL" id="VSWD01000010">
    <property type="protein sequence ID" value="KAK3092024.1"/>
    <property type="molecule type" value="Genomic_DNA"/>
</dbReference>
<protein>
    <recommendedName>
        <fullName evidence="1">Hedgehog N-terminal signalling domain-containing protein</fullName>
    </recommendedName>
</protein>
<evidence type="ECO:0000313" key="3">
    <source>
        <dbReference type="Proteomes" id="UP001186944"/>
    </source>
</evidence>
<dbReference type="InterPro" id="IPR009045">
    <property type="entry name" value="Zn_M74/Hedgehog-like"/>
</dbReference>
<dbReference type="InterPro" id="IPR000320">
    <property type="entry name" value="Hedgehog_signalling_dom"/>
</dbReference>
<dbReference type="Gene3D" id="3.30.1380.10">
    <property type="match status" value="2"/>
</dbReference>
<feature type="non-terminal residue" evidence="2">
    <location>
        <position position="1"/>
    </location>
</feature>
<dbReference type="GO" id="GO:0005615">
    <property type="term" value="C:extracellular space"/>
    <property type="evidence" value="ECO:0007669"/>
    <property type="project" value="TreeGrafter"/>
</dbReference>
<accession>A0AA88XUI0</accession>
<comment type="caution">
    <text evidence="2">The sequence shown here is derived from an EMBL/GenBank/DDBJ whole genome shotgun (WGS) entry which is preliminary data.</text>
</comment>
<dbReference type="SUPFAM" id="SSF55166">
    <property type="entry name" value="Hedgehog/DD-peptidase"/>
    <property type="match status" value="2"/>
</dbReference>
<feature type="domain" description="Hedgehog N-terminal signalling" evidence="1">
    <location>
        <begin position="1090"/>
        <end position="1177"/>
    </location>
</feature>
<dbReference type="GO" id="GO:0005113">
    <property type="term" value="F:patched binding"/>
    <property type="evidence" value="ECO:0007669"/>
    <property type="project" value="TreeGrafter"/>
</dbReference>
<dbReference type="GO" id="GO:0010468">
    <property type="term" value="P:regulation of gene expression"/>
    <property type="evidence" value="ECO:0007669"/>
    <property type="project" value="TreeGrafter"/>
</dbReference>
<dbReference type="GO" id="GO:0001708">
    <property type="term" value="P:cell fate specification"/>
    <property type="evidence" value="ECO:0007669"/>
    <property type="project" value="TreeGrafter"/>
</dbReference>
<sequence length="1691" mass="189316">GSKLYEKSVEQNKNLAVNIRVADWSSVSSAVYFRAHPVLTACIQTVFTKVLNATSSKATMVKAYEPVSSTGSYSAIEQTYLSSGCGVKMGYRSGSGDLNEIARAALKGCTMKFEAIQRDIGIHILSDGVLIFMVGGSDTQPSYDGILASVAQGYINEGLVPQKIPDCSPFTGLDRGQYFPDGKTNPDDVVGEVDIPVTKSMDTDFRRFVQYLGTDVDFEDDNGAGCNNGYIGNSVNKRCDDRLMSGRMYSVLYYLKSYVNDAGSGLSSKIKVTEAWDDGSENPNSLFTEGRAIKITYPSANTEANLKIISQLAICAKADYVAHNSDHLLITVRKQKGRTEQEVVFTKANLVAVEPPSTSASSYSLDPEMADEEDTFPLFDSKGQTDILLDDDAPVSKFIAKDTDFRYFRVDPAVVKCYSRLVYQENKWNSSGNVNILIDYAFMSNEEQSALIQSSDERYNRHNLGQALQLRYDAPSDNYTLVRLTKKIIDVCGPIFNSSDSNINVGLYTDFVYVGMDEEFFFWANDPNLIPSQYNGNESLFSIDLEARMALAIQSRIVDPDYPDEACNEPYIPERQRLDYRYKEPLVQQRKRRRKRSTPDQCVPTENTAFCTETLPHRQAIVDALWHEMSVVKHVYHEPAEEVKEALEGCFLTCGTCLEGYIYEKKVENCSNLIHWIPFDLLNDALDDSNFYARDNLDTYTLACEGSGHCLVEAPLFSRLAPSVKKTYRPDPERSVVEEVYSSEENPSPLIRLLDELYAVHANGIAKFWVANEQEMTSMKDALTAAMMFNQNVSSIHIYVTNEASESPVQAVVEAYATKMSSEGCPYYTREILAPYEITKTPERSRLFSFSAESGKNLDVNLRVTQFNQVPASLYFRAHPAFVSCLQITYSAVFNDTGEKVQIEHGYEPISNSSQYADGRALYLSSGCGAVLQLSSGNVQDIIRAALRNCPFIFETYQRDIGIEVLGSSVLVYMTGDVDDSPQFTGVTETVAMGYISEGQDPAKIPDCSNLSELDRNTTYPSGMTDPASIVGDVDSPITSSSDPDFTKIDTLDILEIFCRLVQYLGNDIDFEDTEGYGCSSRYTGNSIDKRCPDRLMSARMFDVITDLKAYVSSSSSLTGSLLIYEAWDNGTEYPNTLHTEGRAVRMRYQPVNSEANLKKLSQLAICAGADFVQHNDDHLFLAVKKQRGRSEQSVSFPTMTLLAVDSPSTKLSSYSLPQRMSGVEEQYPLFDSDGMLDQFLADDAPVSTFVSRDSEYRYFRVDKAIVQCYSKLVFKERRTSVNGIRHYSSALEVVYAFMSNDEQDTQIQIGQPRYNTHTLGQALELKYVNNSINNTRLLLNIVDVCGPEFDSFGFNMKLGLYWSSVYVGISDQFSFWANPETKVPSGYNESSYGSYLDARRTLAIEERIVYPDDFTEACTNPDVPKQQDIYYRYSTPLNILRKQTNRTTHACNVTSGSSFCSETLSYRQTIVTSLWNTMSSRKTVLHNPQNEVKTALEGCFLACGTCMEGEIWEEKIEHCSNLIHWAPFDLLNEGTTTNIFSRDNPAAYTQACQKPRHCVQQSPLFSQLAPSITQTYRPDPSRSAVEDLYSAVDNPSPLLELLDEMYVMHASGIINFWVQDEKEMTSMLKTIQAALLYNKDVDEVHIYVLNDISKTAVYNVVQASAKRMATEGCPTYTREMVAPFKVLSIP</sequence>
<reference evidence="2" key="1">
    <citation type="submission" date="2019-08" db="EMBL/GenBank/DDBJ databases">
        <title>The improved chromosome-level genome for the pearl oyster Pinctada fucata martensii using PacBio sequencing and Hi-C.</title>
        <authorList>
            <person name="Zheng Z."/>
        </authorList>
    </citation>
    <scope>NUCLEOTIDE SEQUENCE</scope>
    <source>
        <strain evidence="2">ZZ-2019</strain>
        <tissue evidence="2">Adductor muscle</tissue>
    </source>
</reference>
<gene>
    <name evidence="2" type="ORF">FSP39_024509</name>
</gene>
<dbReference type="GO" id="GO:0007224">
    <property type="term" value="P:smoothened signaling pathway"/>
    <property type="evidence" value="ECO:0007669"/>
    <property type="project" value="TreeGrafter"/>
</dbReference>
<dbReference type="Pfam" id="PF01085">
    <property type="entry name" value="HH_signal"/>
    <property type="match status" value="2"/>
</dbReference>
<dbReference type="GO" id="GO:0005509">
    <property type="term" value="F:calcium ion binding"/>
    <property type="evidence" value="ECO:0007669"/>
    <property type="project" value="TreeGrafter"/>
</dbReference>
<evidence type="ECO:0000313" key="2">
    <source>
        <dbReference type="EMBL" id="KAK3092024.1"/>
    </source>
</evidence>
<evidence type="ECO:0000259" key="1">
    <source>
        <dbReference type="Pfam" id="PF01085"/>
    </source>
</evidence>
<keyword evidence="3" id="KW-1185">Reference proteome</keyword>
<organism evidence="2 3">
    <name type="scientific">Pinctada imbricata</name>
    <name type="common">Atlantic pearl-oyster</name>
    <name type="synonym">Pinctada martensii</name>
    <dbReference type="NCBI Taxonomy" id="66713"/>
    <lineage>
        <taxon>Eukaryota</taxon>
        <taxon>Metazoa</taxon>
        <taxon>Spiralia</taxon>
        <taxon>Lophotrochozoa</taxon>
        <taxon>Mollusca</taxon>
        <taxon>Bivalvia</taxon>
        <taxon>Autobranchia</taxon>
        <taxon>Pteriomorphia</taxon>
        <taxon>Pterioida</taxon>
        <taxon>Pterioidea</taxon>
        <taxon>Pteriidae</taxon>
        <taxon>Pinctada</taxon>
    </lineage>
</organism>
<dbReference type="GO" id="GO:0007267">
    <property type="term" value="P:cell-cell signaling"/>
    <property type="evidence" value="ECO:0007669"/>
    <property type="project" value="InterPro"/>
</dbReference>
<dbReference type="Proteomes" id="UP001186944">
    <property type="component" value="Unassembled WGS sequence"/>
</dbReference>
<dbReference type="InterPro" id="IPR050387">
    <property type="entry name" value="Hedgehog_Signaling"/>
</dbReference>
<dbReference type="PANTHER" id="PTHR11889:SF31">
    <property type="entry name" value="PROTEIN HEDGEHOG"/>
    <property type="match status" value="1"/>
</dbReference>